<dbReference type="InterPro" id="IPR050889">
    <property type="entry name" value="Dendritic_Spine_Reg/Scaffold"/>
</dbReference>
<dbReference type="InterPro" id="IPR002110">
    <property type="entry name" value="Ankyrin_rpt"/>
</dbReference>
<dbReference type="SUPFAM" id="SSF48403">
    <property type="entry name" value="Ankyrin repeat"/>
    <property type="match status" value="1"/>
</dbReference>
<dbReference type="EMBL" id="CDMZ01002439">
    <property type="protein sequence ID" value="CUC10049.1"/>
    <property type="molecule type" value="Genomic_DNA"/>
</dbReference>
<evidence type="ECO:0000256" key="2">
    <source>
        <dbReference type="ARBA" id="ARBA00023043"/>
    </source>
</evidence>
<dbReference type="AlphaFoldDB" id="A0A0K6S953"/>
<dbReference type="InterPro" id="IPR036770">
    <property type="entry name" value="Ankyrin_rpt-contain_sf"/>
</dbReference>
<organism evidence="4">
    <name type="scientific">Chromera velia CCMP2878</name>
    <dbReference type="NCBI Taxonomy" id="1169474"/>
    <lineage>
        <taxon>Eukaryota</taxon>
        <taxon>Sar</taxon>
        <taxon>Alveolata</taxon>
        <taxon>Colpodellida</taxon>
        <taxon>Chromeraceae</taxon>
        <taxon>Chromera</taxon>
    </lineage>
</organism>
<dbReference type="SMART" id="SM00248">
    <property type="entry name" value="ANK"/>
    <property type="match status" value="6"/>
</dbReference>
<evidence type="ECO:0000256" key="3">
    <source>
        <dbReference type="PROSITE-ProRule" id="PRU00023"/>
    </source>
</evidence>
<name>A0A0K6S953_9ALVE</name>
<reference evidence="4" key="1">
    <citation type="submission" date="2014-11" db="EMBL/GenBank/DDBJ databases">
        <title>Molecular phylogeny of cliff fern family Woodsiaceae with morphological implications.</title>
        <authorList>
            <person name="Shao Y.-Z."/>
            <person name="Wei R."/>
            <person name="Zhang X.-C."/>
        </authorList>
    </citation>
    <scope>NUCLEOTIDE SEQUENCE</scope>
</reference>
<dbReference type="PRINTS" id="PR01415">
    <property type="entry name" value="ANKYRIN"/>
</dbReference>
<feature type="repeat" description="ANK" evidence="3">
    <location>
        <begin position="440"/>
        <end position="473"/>
    </location>
</feature>
<dbReference type="PROSITE" id="PS50088">
    <property type="entry name" value="ANK_REPEAT"/>
    <property type="match status" value="4"/>
</dbReference>
<gene>
    <name evidence="4" type="ORF">Cvel_26708.t2.CR1</name>
</gene>
<feature type="repeat" description="ANK" evidence="3">
    <location>
        <begin position="361"/>
        <end position="393"/>
    </location>
</feature>
<keyword evidence="1" id="KW-0677">Repeat</keyword>
<feature type="repeat" description="ANK" evidence="3">
    <location>
        <begin position="217"/>
        <end position="249"/>
    </location>
</feature>
<dbReference type="Pfam" id="PF12796">
    <property type="entry name" value="Ank_2"/>
    <property type="match status" value="1"/>
</dbReference>
<dbReference type="PANTHER" id="PTHR24166">
    <property type="entry name" value="ROLLING PEBBLES, ISOFORM B"/>
    <property type="match status" value="1"/>
</dbReference>
<accession>A0A0K6S953</accession>
<protein>
    <submittedName>
        <fullName evidence="4">Uncharacterized protein</fullName>
    </submittedName>
</protein>
<evidence type="ECO:0000256" key="1">
    <source>
        <dbReference type="ARBA" id="ARBA00022737"/>
    </source>
</evidence>
<dbReference type="Gene3D" id="1.25.40.20">
    <property type="entry name" value="Ankyrin repeat-containing domain"/>
    <property type="match status" value="2"/>
</dbReference>
<dbReference type="PhylomeDB" id="A0A0K6S953"/>
<proteinExistence type="predicted"/>
<keyword evidence="2 3" id="KW-0040">ANK repeat</keyword>
<evidence type="ECO:0000313" key="4">
    <source>
        <dbReference type="EMBL" id="CUC10049.1"/>
    </source>
</evidence>
<feature type="repeat" description="ANK" evidence="3">
    <location>
        <begin position="400"/>
        <end position="439"/>
    </location>
</feature>
<dbReference type="PROSITE" id="PS50297">
    <property type="entry name" value="ANK_REP_REGION"/>
    <property type="match status" value="3"/>
</dbReference>
<sequence>MNQKEETALTPGTEVYLEELNTWKGSFLSSLQSALHGIEQVETLLRKKASSKSGAVSSAASTTPPERTPVVAEGDVAALQSLKEVGGDFLQKVRGCLGEVVSRHYEMDLSQFFQKGHGVGKLMRSFRSVAPPDFRTALCAFMRGETDRDGVRLYLKVGADVNGLVGGQTAVLQAICADSMEALQMTVEEGGADLEVRAGADADLMLDELTGVPSVLRGDTALVAACRQRRWQMVDYLVEQGADVEATDAQGKKVLCVASEAAFCQLRRLDDDSDVPGNHHTTAPCPPVLKAEDTALRSAVSERLRVLIGKTSDEDLKNMEVRPAGWWVTSSLLHLFVRMRFGNLVELLLDRGVDADTGDWQGLSPLCRAAQGGSLSLMLLLIERGADVQRRVPPGTRLHEGDTVLMAAVRGGFRLAPERMEKVVSILLDRGADVNAQGNRGRSVLHTAVERQAKVETVKFLVEKGADREIRDVHGKTPRDVAVDRNYPKELIAVLS</sequence>
<dbReference type="PANTHER" id="PTHR24166:SF48">
    <property type="entry name" value="PROTEIN VAPYRIN"/>
    <property type="match status" value="1"/>
</dbReference>
<dbReference type="VEuPathDB" id="CryptoDB:Cvel_26708"/>
<dbReference type="Pfam" id="PF00023">
    <property type="entry name" value="Ank"/>
    <property type="match status" value="2"/>
</dbReference>